<dbReference type="AlphaFoldDB" id="A0A0U1NS69"/>
<dbReference type="GO" id="GO:0015031">
    <property type="term" value="P:protein transport"/>
    <property type="evidence" value="ECO:0007669"/>
    <property type="project" value="UniProtKB-KW"/>
</dbReference>
<evidence type="ECO:0000256" key="4">
    <source>
        <dbReference type="ARBA" id="ARBA00022448"/>
    </source>
</evidence>
<keyword evidence="16" id="KW-0966">Cell projection</keyword>
<keyword evidence="5" id="KW-1003">Cell membrane</keyword>
<dbReference type="OrthoDB" id="9778554at2"/>
<feature type="domain" description="SRP54-type proteins GTP-binding" evidence="15">
    <location>
        <begin position="235"/>
        <end position="426"/>
    </location>
</feature>
<dbReference type="InterPro" id="IPR027417">
    <property type="entry name" value="P-loop_NTPase"/>
</dbReference>
<evidence type="ECO:0000256" key="13">
    <source>
        <dbReference type="NCBIfam" id="TIGR03499"/>
    </source>
</evidence>
<organism evidence="16 17">
    <name type="scientific">Neobacillus massiliamazoniensis</name>
    <dbReference type="NCBI Taxonomy" id="1499688"/>
    <lineage>
        <taxon>Bacteria</taxon>
        <taxon>Bacillati</taxon>
        <taxon>Bacillota</taxon>
        <taxon>Bacilli</taxon>
        <taxon>Bacillales</taxon>
        <taxon>Bacillaceae</taxon>
        <taxon>Neobacillus</taxon>
    </lineage>
</organism>
<evidence type="ECO:0000256" key="11">
    <source>
        <dbReference type="ARBA" id="ARBA00023225"/>
    </source>
</evidence>
<reference evidence="17" key="1">
    <citation type="submission" date="2015-05" db="EMBL/GenBank/DDBJ databases">
        <authorList>
            <person name="Urmite Genomes"/>
        </authorList>
    </citation>
    <scope>NUCLEOTIDE SEQUENCE [LARGE SCALE GENOMIC DNA]</scope>
    <source>
        <strain evidence="17">LF1</strain>
    </source>
</reference>
<evidence type="ECO:0000256" key="1">
    <source>
        <dbReference type="ARBA" id="ARBA00004413"/>
    </source>
</evidence>
<evidence type="ECO:0000256" key="3">
    <source>
        <dbReference type="ARBA" id="ARBA00014919"/>
    </source>
</evidence>
<name>A0A0U1NS69_9BACI</name>
<dbReference type="InterPro" id="IPR020006">
    <property type="entry name" value="FlhF"/>
</dbReference>
<keyword evidence="16" id="KW-0282">Flagellum</keyword>
<dbReference type="PANTHER" id="PTHR43134:SF3">
    <property type="entry name" value="FLAGELLAR BIOSYNTHESIS PROTEIN FLHF"/>
    <property type="match status" value="1"/>
</dbReference>
<comment type="subcellular location">
    <subcellularLocation>
        <location evidence="1">Cell membrane</location>
        <topology evidence="1">Peripheral membrane protein</topology>
        <orientation evidence="1">Cytoplasmic side</orientation>
    </subcellularLocation>
</comment>
<dbReference type="InterPro" id="IPR047040">
    <property type="entry name" value="FlhF__GTPase_dom"/>
</dbReference>
<dbReference type="GO" id="GO:0005525">
    <property type="term" value="F:GTP binding"/>
    <property type="evidence" value="ECO:0007669"/>
    <property type="project" value="UniProtKB-UniRule"/>
</dbReference>
<keyword evidence="6" id="KW-0547">Nucleotide-binding</keyword>
<sequence length="445" mass="51002">MITKKIIADSMPQALKMVREQLGDNAIIVNTRMVKIGGMFGLFAKQKYEVTAYSVEKEGTRKEPKFALELKEKSEKYIQNQNNQVPPFDEGESDSSVLYKKPKNLYQFYSQQTAEKEEIVSSPVKQESFSSPINQVEKESPVLDELQHLRKMMMSFMMNDKQSNALPPELVKRMDHLRKQGVNEEVVEFILHRLIKKYETMTGLDDDIIKNEMICIVQEILDKRVLTSNTIDEETRMINVIGPTGVGKTTTIAKLATEQVLKQKRRVAMITSDVYRVAAVEQLKTYAGILNVPIEVVRSAEELKVVLKKLEHYDLIYMDTTGRNYKEIEYRNSINEFLNQSLKSDNYLVLSMTTKFEDMKILLDKFLESSIQKLILTKYDETSSYGSILNIAFHYPYQLAYITNGQSVPEDITTIDAAHLARYLIGEEIENGSSSNAKRLYASIS</sequence>
<evidence type="ECO:0000256" key="10">
    <source>
        <dbReference type="ARBA" id="ARBA00023136"/>
    </source>
</evidence>
<comment type="function">
    <text evidence="12">Necessary for flagellar biosynthesis. May be involved in translocation of the flagellum.</text>
</comment>
<dbReference type="SMART" id="SM00962">
    <property type="entry name" value="SRP54"/>
    <property type="match status" value="1"/>
</dbReference>
<dbReference type="Proteomes" id="UP000199087">
    <property type="component" value="Unassembled WGS sequence"/>
</dbReference>
<keyword evidence="16" id="KW-0969">Cilium</keyword>
<dbReference type="SUPFAM" id="SSF52540">
    <property type="entry name" value="P-loop containing nucleoside triphosphate hydrolases"/>
    <property type="match status" value="1"/>
</dbReference>
<dbReference type="NCBIfam" id="TIGR03499">
    <property type="entry name" value="FlhF"/>
    <property type="match status" value="1"/>
</dbReference>
<dbReference type="PANTHER" id="PTHR43134">
    <property type="entry name" value="SIGNAL RECOGNITION PARTICLE RECEPTOR SUBUNIT ALPHA"/>
    <property type="match status" value="1"/>
</dbReference>
<accession>A0A0U1NS69</accession>
<gene>
    <name evidence="16" type="primary">flhF</name>
    <name evidence="16" type="ORF">BN000_00790</name>
</gene>
<keyword evidence="11" id="KW-1006">Bacterial flagellum protein export</keyword>
<keyword evidence="4" id="KW-0813">Transport</keyword>
<dbReference type="InterPro" id="IPR003593">
    <property type="entry name" value="AAA+_ATPase"/>
</dbReference>
<evidence type="ECO:0000313" key="17">
    <source>
        <dbReference type="Proteomes" id="UP000199087"/>
    </source>
</evidence>
<evidence type="ECO:0000256" key="9">
    <source>
        <dbReference type="ARBA" id="ARBA00023134"/>
    </source>
</evidence>
<keyword evidence="8" id="KW-0653">Protein transport</keyword>
<evidence type="ECO:0000256" key="6">
    <source>
        <dbReference type="ARBA" id="ARBA00022741"/>
    </source>
</evidence>
<evidence type="ECO:0000256" key="5">
    <source>
        <dbReference type="ARBA" id="ARBA00022475"/>
    </source>
</evidence>
<dbReference type="EMBL" id="CVRB01000001">
    <property type="protein sequence ID" value="CRK80899.1"/>
    <property type="molecule type" value="Genomic_DNA"/>
</dbReference>
<dbReference type="GO" id="GO:0003924">
    <property type="term" value="F:GTPase activity"/>
    <property type="evidence" value="ECO:0007669"/>
    <property type="project" value="UniProtKB-UniRule"/>
</dbReference>
<feature type="domain" description="AAA+ ATPase" evidence="14">
    <location>
        <begin position="234"/>
        <end position="381"/>
    </location>
</feature>
<dbReference type="CDD" id="cd17873">
    <property type="entry name" value="FlhF"/>
    <property type="match status" value="1"/>
</dbReference>
<evidence type="ECO:0000256" key="7">
    <source>
        <dbReference type="ARBA" id="ARBA00022795"/>
    </source>
</evidence>
<protein>
    <recommendedName>
        <fullName evidence="3 13">Flagellar biosynthesis protein FlhF</fullName>
    </recommendedName>
</protein>
<keyword evidence="17" id="KW-1185">Reference proteome</keyword>
<dbReference type="Pfam" id="PF00448">
    <property type="entry name" value="SRP54"/>
    <property type="match status" value="1"/>
</dbReference>
<evidence type="ECO:0000256" key="8">
    <source>
        <dbReference type="ARBA" id="ARBA00022927"/>
    </source>
</evidence>
<evidence type="ECO:0000259" key="14">
    <source>
        <dbReference type="SMART" id="SM00382"/>
    </source>
</evidence>
<comment type="similarity">
    <text evidence="2">Belongs to the GTP-binding SRP family.</text>
</comment>
<dbReference type="Gene3D" id="1.20.120.1380">
    <property type="entry name" value="Flagellar FlhF biosynthesis protein, N domain"/>
    <property type="match status" value="1"/>
</dbReference>
<evidence type="ECO:0000256" key="2">
    <source>
        <dbReference type="ARBA" id="ARBA00008531"/>
    </source>
</evidence>
<dbReference type="FunFam" id="3.40.50.300:FF:000695">
    <property type="entry name" value="Flagellar biosynthesis regulator FlhF"/>
    <property type="match status" value="1"/>
</dbReference>
<keyword evidence="10" id="KW-0472">Membrane</keyword>
<evidence type="ECO:0000259" key="15">
    <source>
        <dbReference type="SMART" id="SM00962"/>
    </source>
</evidence>
<dbReference type="SMART" id="SM00382">
    <property type="entry name" value="AAA"/>
    <property type="match status" value="1"/>
</dbReference>
<keyword evidence="9" id="KW-0342">GTP-binding</keyword>
<keyword evidence="7" id="KW-1005">Bacterial flagellum biogenesis</keyword>
<dbReference type="GO" id="GO:0006614">
    <property type="term" value="P:SRP-dependent cotranslational protein targeting to membrane"/>
    <property type="evidence" value="ECO:0007669"/>
    <property type="project" value="UniProtKB-UniRule"/>
</dbReference>
<dbReference type="STRING" id="1499688.BN000_00790"/>
<dbReference type="GO" id="GO:0005886">
    <property type="term" value="C:plasma membrane"/>
    <property type="evidence" value="ECO:0007669"/>
    <property type="project" value="UniProtKB-SubCell"/>
</dbReference>
<dbReference type="GO" id="GO:0044781">
    <property type="term" value="P:bacterial-type flagellum organization"/>
    <property type="evidence" value="ECO:0007669"/>
    <property type="project" value="UniProtKB-UniRule"/>
</dbReference>
<dbReference type="GO" id="GO:0005047">
    <property type="term" value="F:signal recognition particle binding"/>
    <property type="evidence" value="ECO:0007669"/>
    <property type="project" value="TreeGrafter"/>
</dbReference>
<dbReference type="Gene3D" id="3.40.50.300">
    <property type="entry name" value="P-loop containing nucleotide triphosphate hydrolases"/>
    <property type="match status" value="1"/>
</dbReference>
<evidence type="ECO:0000313" key="16">
    <source>
        <dbReference type="EMBL" id="CRK80899.1"/>
    </source>
</evidence>
<proteinExistence type="inferred from homology"/>
<dbReference type="InterPro" id="IPR000897">
    <property type="entry name" value="SRP54_GTPase_dom"/>
</dbReference>
<dbReference type="RefSeq" id="WP_090631097.1">
    <property type="nucleotide sequence ID" value="NZ_CVRB01000001.1"/>
</dbReference>
<evidence type="ECO:0000256" key="12">
    <source>
        <dbReference type="ARBA" id="ARBA00025337"/>
    </source>
</evidence>